<organism evidence="2 3">
    <name type="scientific">Butyrivibrio fibrisolvens</name>
    <dbReference type="NCBI Taxonomy" id="831"/>
    <lineage>
        <taxon>Bacteria</taxon>
        <taxon>Bacillati</taxon>
        <taxon>Bacillota</taxon>
        <taxon>Clostridia</taxon>
        <taxon>Lachnospirales</taxon>
        <taxon>Lachnospiraceae</taxon>
        <taxon>Butyrivibrio</taxon>
    </lineage>
</organism>
<dbReference type="Pfam" id="PF18989">
    <property type="entry name" value="DUF5722"/>
    <property type="match status" value="1"/>
</dbReference>
<accession>A0A1H9NY46</accession>
<dbReference type="EMBL" id="FOGJ01000005">
    <property type="protein sequence ID" value="SER40263.1"/>
    <property type="molecule type" value="Genomic_DNA"/>
</dbReference>
<feature type="domain" description="DUF5722" evidence="1">
    <location>
        <begin position="149"/>
        <end position="531"/>
    </location>
</feature>
<dbReference type="AlphaFoldDB" id="A0A1H9NY46"/>
<dbReference type="InterPro" id="IPR017853">
    <property type="entry name" value="GH"/>
</dbReference>
<gene>
    <name evidence="2" type="ORF">SAMN04487884_10549</name>
</gene>
<dbReference type="OrthoDB" id="175224at2"/>
<dbReference type="eggNOG" id="ENOG502Z89I">
    <property type="taxonomic scope" value="Bacteria"/>
</dbReference>
<reference evidence="2 3" key="1">
    <citation type="submission" date="2016-10" db="EMBL/GenBank/DDBJ databases">
        <authorList>
            <person name="de Groot N.N."/>
        </authorList>
    </citation>
    <scope>NUCLEOTIDE SEQUENCE [LARGE SCALE GENOMIC DNA]</scope>
    <source>
        <strain evidence="2 3">AR40</strain>
    </source>
</reference>
<dbReference type="Proteomes" id="UP000182584">
    <property type="component" value="Unassembled WGS sequence"/>
</dbReference>
<dbReference type="SUPFAM" id="SSF51445">
    <property type="entry name" value="(Trans)glycosidases"/>
    <property type="match status" value="1"/>
</dbReference>
<proteinExistence type="predicted"/>
<evidence type="ECO:0000313" key="3">
    <source>
        <dbReference type="Proteomes" id="UP000182584"/>
    </source>
</evidence>
<dbReference type="RefSeq" id="WP_074754822.1">
    <property type="nucleotide sequence ID" value="NZ_FOGJ01000005.1"/>
</dbReference>
<evidence type="ECO:0000259" key="1">
    <source>
        <dbReference type="Pfam" id="PF18989"/>
    </source>
</evidence>
<protein>
    <recommendedName>
        <fullName evidence="1">DUF5722 domain-containing protein</fullName>
    </recommendedName>
</protein>
<name>A0A1H9NY46_BUTFI</name>
<dbReference type="Gene3D" id="3.20.20.80">
    <property type="entry name" value="Glycosidases"/>
    <property type="match status" value="1"/>
</dbReference>
<evidence type="ECO:0000313" key="2">
    <source>
        <dbReference type="EMBL" id="SER40263.1"/>
    </source>
</evidence>
<sequence>MKGNNRFVVGVKRCICALLCIALVVMSVIYTDSVCIKVEADGLVSLSASISGSNVVIKATTSSVPSSADGLYHLYAQNVYDTGVTGTEVASAAVGTSATFTVALNNNSANSMLYKKFVVATSQSGVMTQVSNAAYITNPEALATHTVARVQAGKKGIIPESTMIHSGDIVTLGIDQCSYNLLMSQLLNKSGAQITYNYNGKTYSFNAGTVQAYDWLISMFKQNGISCTMVLLNDWHADLTSINPLSRSAGHSYYAYNAADQAGVELLAAIGSFLASRYSNQGLGQIDNFVIGNEINARYLWNYMSNVDVTTYTVQNANAFRVFYNAIKSQNANANVYTCIDQMWASTNEPNKYYAGKEYLDIFNSYISSEGNIDWSLAVHPYDVPLTNSYAWANSSKYVTHDISSPYVAMENVEVVTDYMCTPTFKAPNGQVRSIICSEVGYSSTAGEAVQAAAITYAYEVAMNNQYIDAFIYNKEMDASAELAQGLALGLVSSRGTHKQAYAYYQNLDGPNAQQYINAAAATIGVTDLNSIIVKR</sequence>
<dbReference type="InterPro" id="IPR043780">
    <property type="entry name" value="DUF5722"/>
</dbReference>